<dbReference type="GO" id="GO:0003723">
    <property type="term" value="F:RNA binding"/>
    <property type="evidence" value="ECO:0007669"/>
    <property type="project" value="UniProtKB-UniRule"/>
</dbReference>
<evidence type="ECO:0000259" key="4">
    <source>
        <dbReference type="PROSITE" id="PS50102"/>
    </source>
</evidence>
<keyword evidence="3" id="KW-0812">Transmembrane</keyword>
<protein>
    <submittedName>
        <fullName evidence="5">RNA recognition motif domain</fullName>
    </submittedName>
</protein>
<name>A0A8T2D4J3_9BRAS</name>
<evidence type="ECO:0000313" key="6">
    <source>
        <dbReference type="Proteomes" id="UP000694240"/>
    </source>
</evidence>
<evidence type="ECO:0000313" key="5">
    <source>
        <dbReference type="EMBL" id="KAG7601921.1"/>
    </source>
</evidence>
<keyword evidence="3" id="KW-1133">Transmembrane helix</keyword>
<dbReference type="SUPFAM" id="SSF54928">
    <property type="entry name" value="RNA-binding domain, RBD"/>
    <property type="match status" value="1"/>
</dbReference>
<comment type="caution">
    <text evidence="5">The sequence shown here is derived from an EMBL/GenBank/DDBJ whole genome shotgun (WGS) entry which is preliminary data.</text>
</comment>
<keyword evidence="1 2" id="KW-0694">RNA-binding</keyword>
<evidence type="ECO:0000256" key="3">
    <source>
        <dbReference type="SAM" id="Phobius"/>
    </source>
</evidence>
<accession>A0A8T2D4J3</accession>
<dbReference type="PANTHER" id="PTHR11176:SF47">
    <property type="entry name" value="(RAPE) HYPOTHETICAL PROTEIN"/>
    <property type="match status" value="1"/>
</dbReference>
<dbReference type="Gene3D" id="3.30.70.330">
    <property type="match status" value="1"/>
</dbReference>
<keyword evidence="3" id="KW-0472">Membrane</keyword>
<reference evidence="5 6" key="1">
    <citation type="submission" date="2020-12" db="EMBL/GenBank/DDBJ databases">
        <title>Concerted genomic and epigenomic changes stabilize Arabidopsis allopolyploids.</title>
        <authorList>
            <person name="Chen Z."/>
        </authorList>
    </citation>
    <scope>NUCLEOTIDE SEQUENCE [LARGE SCALE GENOMIC DNA]</scope>
    <source>
        <strain evidence="5">Allo738</strain>
        <tissue evidence="5">Leaf</tissue>
    </source>
</reference>
<feature type="transmembrane region" description="Helical" evidence="3">
    <location>
        <begin position="12"/>
        <end position="31"/>
    </location>
</feature>
<dbReference type="Pfam" id="PF00076">
    <property type="entry name" value="RRM_1"/>
    <property type="match status" value="1"/>
</dbReference>
<dbReference type="SMART" id="SM00360">
    <property type="entry name" value="RRM"/>
    <property type="match status" value="1"/>
</dbReference>
<keyword evidence="6" id="KW-1185">Reference proteome</keyword>
<dbReference type="InterPro" id="IPR012677">
    <property type="entry name" value="Nucleotide-bd_a/b_plait_sf"/>
</dbReference>
<gene>
    <name evidence="5" type="ORF">ISN45_At05g010450</name>
</gene>
<dbReference type="EMBL" id="JAEFBK010000005">
    <property type="protein sequence ID" value="KAG7601921.1"/>
    <property type="molecule type" value="Genomic_DNA"/>
</dbReference>
<dbReference type="SMR" id="A0A8T2D4J3"/>
<evidence type="ECO:0000256" key="1">
    <source>
        <dbReference type="ARBA" id="ARBA00022884"/>
    </source>
</evidence>
<evidence type="ECO:0000256" key="2">
    <source>
        <dbReference type="PROSITE-ProRule" id="PRU00176"/>
    </source>
</evidence>
<feature type="domain" description="RRM" evidence="4">
    <location>
        <begin position="52"/>
        <end position="129"/>
    </location>
</feature>
<dbReference type="InterPro" id="IPR000504">
    <property type="entry name" value="RRM_dom"/>
</dbReference>
<dbReference type="Proteomes" id="UP000694240">
    <property type="component" value="Chromosome 5"/>
</dbReference>
<dbReference type="PROSITE" id="PS50102">
    <property type="entry name" value="RRM"/>
    <property type="match status" value="1"/>
</dbReference>
<dbReference type="FunFam" id="3.30.70.330:FF:001303">
    <property type="entry name" value="RNA-binding (RRM/RBD/RNP motifs) family protein"/>
    <property type="match status" value="1"/>
</dbReference>
<organism evidence="5 6">
    <name type="scientific">Arabidopsis thaliana x Arabidopsis arenosa</name>
    <dbReference type="NCBI Taxonomy" id="1240361"/>
    <lineage>
        <taxon>Eukaryota</taxon>
        <taxon>Viridiplantae</taxon>
        <taxon>Streptophyta</taxon>
        <taxon>Embryophyta</taxon>
        <taxon>Tracheophyta</taxon>
        <taxon>Spermatophyta</taxon>
        <taxon>Magnoliopsida</taxon>
        <taxon>eudicotyledons</taxon>
        <taxon>Gunneridae</taxon>
        <taxon>Pentapetalae</taxon>
        <taxon>rosids</taxon>
        <taxon>malvids</taxon>
        <taxon>Brassicales</taxon>
        <taxon>Brassicaceae</taxon>
        <taxon>Camelineae</taxon>
        <taxon>Arabidopsis</taxon>
    </lineage>
</organism>
<dbReference type="PANTHER" id="PTHR11176">
    <property type="entry name" value="BOULE-RELATED"/>
    <property type="match status" value="1"/>
</dbReference>
<dbReference type="InterPro" id="IPR035979">
    <property type="entry name" value="RBD_domain_sf"/>
</dbReference>
<sequence>MKIFISSTFLRLLDFLNVFLIVGTFLSLIFFDTCDRDVAQHYANENVDTRYTKIYVGGLPWETRNEGLRSYFEQFGDIIHVNMVCDRETGRSEGYGFVTFRDAESATRACQNPKPVIDGREAKCNLAYIGGRVNNNQNAQQQQVLPMYPTGTSFHHPNIIPTHLMVIGHPMALTT</sequence>
<dbReference type="AlphaFoldDB" id="A0A8T2D4J3"/>
<proteinExistence type="predicted"/>